<evidence type="ECO:0000256" key="11">
    <source>
        <dbReference type="ARBA" id="ARBA00023209"/>
    </source>
</evidence>
<dbReference type="GO" id="GO:0005886">
    <property type="term" value="C:plasma membrane"/>
    <property type="evidence" value="ECO:0007669"/>
    <property type="project" value="TreeGrafter"/>
</dbReference>
<keyword evidence="15" id="KW-1185">Reference proteome</keyword>
<evidence type="ECO:0000313" key="14">
    <source>
        <dbReference type="EMBL" id="TDL98955.1"/>
    </source>
</evidence>
<keyword evidence="9" id="KW-0460">Magnesium</keyword>
<dbReference type="PROSITE" id="PS50146">
    <property type="entry name" value="DAGK"/>
    <property type="match status" value="1"/>
</dbReference>
<evidence type="ECO:0000256" key="3">
    <source>
        <dbReference type="ARBA" id="ARBA00022516"/>
    </source>
</evidence>
<dbReference type="Pfam" id="PF00781">
    <property type="entry name" value="DAGK_cat"/>
    <property type="match status" value="1"/>
</dbReference>
<keyword evidence="12" id="KW-1208">Phospholipid metabolism</keyword>
<dbReference type="GO" id="GO:0008654">
    <property type="term" value="P:phospholipid biosynthetic process"/>
    <property type="evidence" value="ECO:0007669"/>
    <property type="project" value="UniProtKB-KW"/>
</dbReference>
<keyword evidence="10" id="KW-0443">Lipid metabolism</keyword>
<keyword evidence="4" id="KW-0808">Transferase</keyword>
<dbReference type="Pfam" id="PF19279">
    <property type="entry name" value="YegS_C"/>
    <property type="match status" value="1"/>
</dbReference>
<dbReference type="EMBL" id="SCWA01000001">
    <property type="protein sequence ID" value="TDL98955.1"/>
    <property type="molecule type" value="Genomic_DNA"/>
</dbReference>
<keyword evidence="8" id="KW-0067">ATP-binding</keyword>
<reference evidence="14 15" key="1">
    <citation type="submission" date="2019-01" db="EMBL/GenBank/DDBJ databases">
        <title>Draft genome sequences of the type strains of six Macrococcus species.</title>
        <authorList>
            <person name="Mazhar S."/>
            <person name="Altermann E."/>
            <person name="Hill C."/>
            <person name="Mcauliffe O."/>
        </authorList>
    </citation>
    <scope>NUCLEOTIDE SEQUENCE [LARGE SCALE GENOMIC DNA]</scope>
    <source>
        <strain evidence="14 15">CCM4811</strain>
    </source>
</reference>
<keyword evidence="3" id="KW-0444">Lipid biosynthesis</keyword>
<evidence type="ECO:0000313" key="15">
    <source>
        <dbReference type="Proteomes" id="UP000295310"/>
    </source>
</evidence>
<evidence type="ECO:0000256" key="5">
    <source>
        <dbReference type="ARBA" id="ARBA00022723"/>
    </source>
</evidence>
<accession>A0A4R6BGE5</accession>
<dbReference type="InterPro" id="IPR017438">
    <property type="entry name" value="ATP-NAD_kinase_N"/>
</dbReference>
<evidence type="ECO:0000256" key="8">
    <source>
        <dbReference type="ARBA" id="ARBA00022840"/>
    </source>
</evidence>
<keyword evidence="11" id="KW-0594">Phospholipid biosynthesis</keyword>
<dbReference type="SUPFAM" id="SSF111331">
    <property type="entry name" value="NAD kinase/diacylglycerol kinase-like"/>
    <property type="match status" value="1"/>
</dbReference>
<dbReference type="NCBIfam" id="TIGR00147">
    <property type="entry name" value="YegS/Rv2252/BmrU family lipid kinase"/>
    <property type="match status" value="1"/>
</dbReference>
<evidence type="ECO:0000256" key="2">
    <source>
        <dbReference type="ARBA" id="ARBA00005983"/>
    </source>
</evidence>
<dbReference type="InterPro" id="IPR005218">
    <property type="entry name" value="Diacylglycerol/lipid_kinase"/>
</dbReference>
<comment type="similarity">
    <text evidence="2">Belongs to the diacylglycerol/lipid kinase family.</text>
</comment>
<name>A0A4R6BGE5_9STAP</name>
<evidence type="ECO:0000256" key="4">
    <source>
        <dbReference type="ARBA" id="ARBA00022679"/>
    </source>
</evidence>
<protein>
    <submittedName>
        <fullName evidence="14">Diacylglycerol kinase family lipid kinase</fullName>
    </submittedName>
</protein>
<dbReference type="InterPro" id="IPR050187">
    <property type="entry name" value="Lipid_Phosphate_FormReg"/>
</dbReference>
<dbReference type="PANTHER" id="PTHR12358">
    <property type="entry name" value="SPHINGOSINE KINASE"/>
    <property type="match status" value="1"/>
</dbReference>
<dbReference type="GO" id="GO:0046872">
    <property type="term" value="F:metal ion binding"/>
    <property type="evidence" value="ECO:0007669"/>
    <property type="project" value="UniProtKB-KW"/>
</dbReference>
<sequence length="301" mass="33558">MVKFNKGILYYHEAAGQGDVHVELGQVSTNLLKMCKELVIYRSDEEGDIKKHCQVIKKEDYDVIFILGGDGTVHELINGVIEADLNLPIGILPGGTFNDFTKTLNLPPTPKETSEVLLEGHVKHIDVMQANDRYVLNFIGMGLIVENAEAVVDEKKSKLGKFSYLFSTLKTVTDPTFFDYEIEVNGKTESGTASMIVVANGQFVGGNRIPLKELCPDDGVMHAFIFKEAGIKLFTEMINEKSIDNWNNISKNVEQIEGTDFTIRTKEPMEVDVDGEIDLSTPVHITILNKRLRMFTGPEVC</sequence>
<dbReference type="GO" id="GO:0005524">
    <property type="term" value="F:ATP binding"/>
    <property type="evidence" value="ECO:0007669"/>
    <property type="project" value="UniProtKB-KW"/>
</dbReference>
<evidence type="ECO:0000256" key="6">
    <source>
        <dbReference type="ARBA" id="ARBA00022741"/>
    </source>
</evidence>
<gene>
    <name evidence="14" type="ORF">ERX27_00505</name>
</gene>
<dbReference type="Proteomes" id="UP000295310">
    <property type="component" value="Unassembled WGS sequence"/>
</dbReference>
<dbReference type="GO" id="GO:0004143">
    <property type="term" value="F:ATP-dependent diacylglycerol kinase activity"/>
    <property type="evidence" value="ECO:0007669"/>
    <property type="project" value="TreeGrafter"/>
</dbReference>
<organism evidence="14 15">
    <name type="scientific">Macrococcus brunensis</name>
    <dbReference type="NCBI Taxonomy" id="198483"/>
    <lineage>
        <taxon>Bacteria</taxon>
        <taxon>Bacillati</taxon>
        <taxon>Bacillota</taxon>
        <taxon>Bacilli</taxon>
        <taxon>Bacillales</taxon>
        <taxon>Staphylococcaceae</taxon>
        <taxon>Macrococcus</taxon>
    </lineage>
</organism>
<dbReference type="PANTHER" id="PTHR12358:SF106">
    <property type="entry name" value="LIPID KINASE YEGS"/>
    <property type="match status" value="1"/>
</dbReference>
<keyword evidence="5" id="KW-0479">Metal-binding</keyword>
<dbReference type="RefSeq" id="WP_133430849.1">
    <property type="nucleotide sequence ID" value="NZ_SCWA01000001.1"/>
</dbReference>
<dbReference type="InterPro" id="IPR045540">
    <property type="entry name" value="YegS/DAGK_C"/>
</dbReference>
<dbReference type="SMART" id="SM00046">
    <property type="entry name" value="DAGKc"/>
    <property type="match status" value="1"/>
</dbReference>
<dbReference type="Gene3D" id="2.60.200.40">
    <property type="match status" value="1"/>
</dbReference>
<dbReference type="AlphaFoldDB" id="A0A4R6BGE5"/>
<feature type="domain" description="DAGKc" evidence="13">
    <location>
        <begin position="2"/>
        <end position="134"/>
    </location>
</feature>
<evidence type="ECO:0000256" key="1">
    <source>
        <dbReference type="ARBA" id="ARBA00001946"/>
    </source>
</evidence>
<keyword evidence="6" id="KW-0547">Nucleotide-binding</keyword>
<proteinExistence type="inferred from homology"/>
<dbReference type="Gene3D" id="3.40.50.10330">
    <property type="entry name" value="Probable inorganic polyphosphate/atp-NAD kinase, domain 1"/>
    <property type="match status" value="1"/>
</dbReference>
<dbReference type="OrthoDB" id="142078at2"/>
<dbReference type="InterPro" id="IPR001206">
    <property type="entry name" value="Diacylglycerol_kinase_cat_dom"/>
</dbReference>
<evidence type="ECO:0000256" key="7">
    <source>
        <dbReference type="ARBA" id="ARBA00022777"/>
    </source>
</evidence>
<keyword evidence="7 14" id="KW-0418">Kinase</keyword>
<evidence type="ECO:0000256" key="9">
    <source>
        <dbReference type="ARBA" id="ARBA00022842"/>
    </source>
</evidence>
<comment type="cofactor">
    <cofactor evidence="1">
        <name>Mg(2+)</name>
        <dbReference type="ChEBI" id="CHEBI:18420"/>
    </cofactor>
</comment>
<evidence type="ECO:0000256" key="10">
    <source>
        <dbReference type="ARBA" id="ARBA00023098"/>
    </source>
</evidence>
<evidence type="ECO:0000256" key="12">
    <source>
        <dbReference type="ARBA" id="ARBA00023264"/>
    </source>
</evidence>
<dbReference type="InterPro" id="IPR016064">
    <property type="entry name" value="NAD/diacylglycerol_kinase_sf"/>
</dbReference>
<evidence type="ECO:0000259" key="13">
    <source>
        <dbReference type="PROSITE" id="PS50146"/>
    </source>
</evidence>
<comment type="caution">
    <text evidence="14">The sequence shown here is derived from an EMBL/GenBank/DDBJ whole genome shotgun (WGS) entry which is preliminary data.</text>
</comment>